<comment type="similarity">
    <text evidence="1">Belongs to the LytR/CpsA/Psr (LCP) family.</text>
</comment>
<dbReference type="Proteomes" id="UP000251213">
    <property type="component" value="Unassembled WGS sequence"/>
</dbReference>
<protein>
    <recommendedName>
        <fullName evidence="4">Cell envelope-related transcriptional attenuator domain-containing protein</fullName>
    </recommendedName>
</protein>
<reference evidence="5 6" key="2">
    <citation type="submission" date="2018-06" db="EMBL/GenBank/DDBJ databases">
        <authorList>
            <person name="Zhirakovskaya E."/>
        </authorList>
    </citation>
    <scope>NUCLEOTIDE SEQUENCE [LARGE SCALE GENOMIC DNA]</scope>
    <source>
        <strain evidence="5 6">FBKL4.011</strain>
    </source>
</reference>
<dbReference type="Pfam" id="PF03816">
    <property type="entry name" value="LytR_cpsA_psr"/>
    <property type="match status" value="1"/>
</dbReference>
<comment type="caution">
    <text evidence="5">The sequence shown here is derived from an EMBL/GenBank/DDBJ whole genome shotgun (WGS) entry which is preliminary data.</text>
</comment>
<reference evidence="5 6" key="1">
    <citation type="submission" date="2018-06" db="EMBL/GenBank/DDBJ databases">
        <title>Thermoflavimicrobium daqus sp. nov., a thermophilic microbe isolated from Moutai-flavour Daqu.</title>
        <authorList>
            <person name="Wang X."/>
            <person name="Zhou H."/>
        </authorList>
    </citation>
    <scope>NUCLEOTIDE SEQUENCE [LARGE SCALE GENOMIC DNA]</scope>
    <source>
        <strain evidence="5 6">FBKL4.011</strain>
    </source>
</reference>
<keyword evidence="6" id="KW-1185">Reference proteome</keyword>
<evidence type="ECO:0000256" key="1">
    <source>
        <dbReference type="ARBA" id="ARBA00006068"/>
    </source>
</evidence>
<evidence type="ECO:0000256" key="3">
    <source>
        <dbReference type="SAM" id="Phobius"/>
    </source>
</evidence>
<feature type="region of interest" description="Disordered" evidence="2">
    <location>
        <begin position="149"/>
        <end position="216"/>
    </location>
</feature>
<keyword evidence="3" id="KW-0472">Membrane</keyword>
<keyword evidence="3" id="KW-0812">Transmembrane</keyword>
<feature type="compositionally biased region" description="Polar residues" evidence="2">
    <location>
        <begin position="32"/>
        <end position="42"/>
    </location>
</feature>
<feature type="region of interest" description="Disordered" evidence="2">
    <location>
        <begin position="1"/>
        <end position="42"/>
    </location>
</feature>
<feature type="region of interest" description="Disordered" evidence="2">
    <location>
        <begin position="547"/>
        <end position="593"/>
    </location>
</feature>
<feature type="compositionally biased region" description="Polar residues" evidence="2">
    <location>
        <begin position="171"/>
        <end position="188"/>
    </location>
</feature>
<evidence type="ECO:0000259" key="4">
    <source>
        <dbReference type="Pfam" id="PF03816"/>
    </source>
</evidence>
<dbReference type="OrthoDB" id="27330at2"/>
<name>A0A364K5A9_9BACL</name>
<gene>
    <name evidence="5" type="ORF">DL897_09620</name>
</gene>
<evidence type="ECO:0000313" key="6">
    <source>
        <dbReference type="Proteomes" id="UP000251213"/>
    </source>
</evidence>
<evidence type="ECO:0000313" key="5">
    <source>
        <dbReference type="EMBL" id="RAL24555.1"/>
    </source>
</evidence>
<dbReference type="AlphaFoldDB" id="A0A364K5A9"/>
<dbReference type="Gene3D" id="3.40.630.190">
    <property type="entry name" value="LCP protein"/>
    <property type="match status" value="1"/>
</dbReference>
<dbReference type="InterPro" id="IPR050922">
    <property type="entry name" value="LytR/CpsA/Psr_CW_biosynth"/>
</dbReference>
<feature type="domain" description="Cell envelope-related transcriptional attenuator" evidence="4">
    <location>
        <begin position="292"/>
        <end position="444"/>
    </location>
</feature>
<feature type="compositionally biased region" description="Basic and acidic residues" evidence="2">
    <location>
        <begin position="557"/>
        <end position="573"/>
    </location>
</feature>
<proteinExistence type="inferred from homology"/>
<feature type="compositionally biased region" description="Basic residues" evidence="2">
    <location>
        <begin position="1"/>
        <end position="14"/>
    </location>
</feature>
<sequence length="593" mass="67073">MGKKNKKKKRKHLLKNSAMNKPNIDSKADSKPSISTTGELNEQKVISSVEHLTHTESEIAVDELEVDIINHKQMEPSPIITDLLNTDQAIDKNTAEQTKAANDGMKNKEETIVEKAVPMNAKSDEILQEEEKVSTESLTLVNESVKDSYIPDKKDTVDSSSEEQSQSENSIAPNQNLSIEKLNENAQVEVSEEIQPKVKKEEEETTSLDQTTKPTKKKRKRKWVIRSVIAVLLVFLTIGIYAGNQIFEAIALGHNLIGKSKLRENEVVIDETPFTVLLLGTDQRGHESKNWRPDVIMVAAVNPKTKSIKLISLPRDLKVRISTGEVSKLNHSSHMGYKHNLDPVQTIRETIENFLNVPIDYYAKINFQGFTDVVDALGGVDVDVKKPFSQEMIGGKWAHFKPGPTHLDGAHALAYVRMRKQDPLGDMARNERQREVIMKLMDKLVSADALLQFNDVVKAVGANFSHNFSTGDIPSLAKIYQMSKGNIQRYQFRSEGTWINGGWYELWSNREREEVSFILQKQLDYKATKSLEPSPLSDWEEKFAAMHDNDPESVYQDNKEIEKDLKLNKDHMTPDQSNLDGNVKQNEISQTEE</sequence>
<dbReference type="NCBIfam" id="TIGR00350">
    <property type="entry name" value="lytR_cpsA_psr"/>
    <property type="match status" value="1"/>
</dbReference>
<dbReference type="RefSeq" id="WP_113658926.1">
    <property type="nucleotide sequence ID" value="NZ_KZ845666.1"/>
</dbReference>
<evidence type="ECO:0000256" key="2">
    <source>
        <dbReference type="SAM" id="MobiDB-lite"/>
    </source>
</evidence>
<organism evidence="5 6">
    <name type="scientific">Thermoflavimicrobium daqui</name>
    <dbReference type="NCBI Taxonomy" id="2137476"/>
    <lineage>
        <taxon>Bacteria</taxon>
        <taxon>Bacillati</taxon>
        <taxon>Bacillota</taxon>
        <taxon>Bacilli</taxon>
        <taxon>Bacillales</taxon>
        <taxon>Thermoactinomycetaceae</taxon>
        <taxon>Thermoflavimicrobium</taxon>
    </lineage>
</organism>
<dbReference type="InterPro" id="IPR004474">
    <property type="entry name" value="LytR_CpsA_psr"/>
</dbReference>
<accession>A0A364K5A9</accession>
<feature type="transmembrane region" description="Helical" evidence="3">
    <location>
        <begin position="223"/>
        <end position="242"/>
    </location>
</feature>
<dbReference type="EMBL" id="QJKK01000004">
    <property type="protein sequence ID" value="RAL24555.1"/>
    <property type="molecule type" value="Genomic_DNA"/>
</dbReference>
<feature type="compositionally biased region" description="Polar residues" evidence="2">
    <location>
        <begin position="574"/>
        <end position="593"/>
    </location>
</feature>
<dbReference type="PANTHER" id="PTHR33392:SF6">
    <property type="entry name" value="POLYISOPRENYL-TEICHOIC ACID--PEPTIDOGLYCAN TEICHOIC ACID TRANSFERASE TAGU"/>
    <property type="match status" value="1"/>
</dbReference>
<keyword evidence="3" id="KW-1133">Transmembrane helix</keyword>
<dbReference type="PANTHER" id="PTHR33392">
    <property type="entry name" value="POLYISOPRENYL-TEICHOIC ACID--PEPTIDOGLYCAN TEICHOIC ACID TRANSFERASE TAGU"/>
    <property type="match status" value="1"/>
</dbReference>